<dbReference type="Proteomes" id="UP000199597">
    <property type="component" value="Chromosome I"/>
</dbReference>
<keyword evidence="3" id="KW-1003">Cell membrane</keyword>
<feature type="transmembrane region" description="Helical" evidence="8">
    <location>
        <begin position="67"/>
        <end position="89"/>
    </location>
</feature>
<evidence type="ECO:0000256" key="3">
    <source>
        <dbReference type="ARBA" id="ARBA00022475"/>
    </source>
</evidence>
<feature type="transmembrane region" description="Helical" evidence="8">
    <location>
        <begin position="166"/>
        <end position="188"/>
    </location>
</feature>
<keyword evidence="11" id="KW-1185">Reference proteome</keyword>
<accession>A0A1H1STQ2</accession>
<dbReference type="AlphaFoldDB" id="A0A1H1STQ2"/>
<feature type="transmembrane region" description="Helical" evidence="8">
    <location>
        <begin position="101"/>
        <end position="119"/>
    </location>
</feature>
<dbReference type="Gene3D" id="1.20.1250.20">
    <property type="entry name" value="MFS general substrate transporter like domains"/>
    <property type="match status" value="1"/>
</dbReference>
<evidence type="ECO:0000256" key="1">
    <source>
        <dbReference type="ARBA" id="ARBA00004651"/>
    </source>
</evidence>
<dbReference type="Pfam" id="PF07690">
    <property type="entry name" value="MFS_1"/>
    <property type="match status" value="1"/>
</dbReference>
<evidence type="ECO:0000313" key="11">
    <source>
        <dbReference type="Proteomes" id="UP000199597"/>
    </source>
</evidence>
<keyword evidence="4 8" id="KW-0812">Transmembrane</keyword>
<evidence type="ECO:0000256" key="2">
    <source>
        <dbReference type="ARBA" id="ARBA00022448"/>
    </source>
</evidence>
<evidence type="ECO:0000256" key="5">
    <source>
        <dbReference type="ARBA" id="ARBA00022989"/>
    </source>
</evidence>
<dbReference type="SUPFAM" id="SSF103473">
    <property type="entry name" value="MFS general substrate transporter"/>
    <property type="match status" value="1"/>
</dbReference>
<feature type="transmembrane region" description="Helical" evidence="8">
    <location>
        <begin position="125"/>
        <end position="145"/>
    </location>
</feature>
<sequence>MTMTKPPAAGPESSSQLTPERRRRNARNAAISGFAGSALEYYDFFIFATAAALYLQDLFFPGAGASGQLFSLATIGVAYITRPLGAVLWGHLGDVIGRKKVLIAVLVLMGAATFVIGLVPTYAQIGIWAPIIIVVLRLAQGLSAGGESPGSSALSMEHAPDHRRGFFTSWTMAGITFGIVISSAVFIPIQLLPDEAIVSWGWRIPFLLSAVVTVVALILRRTLDEPEVFSETKEKDEVVKVPVFELIKSHPKTLVLVTGMSLFTMVNTMVNVFTLSYGTEVSGIPRSEMLTFISVANLIAVFALPAWAHLSDKIGRKPLFVAGVVVQIVLIFAFLGALANGDPKNTVVVWILGILLVAGGYSMSNSVYPAYFPEQFPANVRYSGMAICLMIGLLLAGFTPAIAESLSGAEHNWIAVAAFSGVCVAISGVCALLSPETFRTATEKLGLKAGSSGTAGQA</sequence>
<dbReference type="PANTHER" id="PTHR43045:SF1">
    <property type="entry name" value="SHIKIMATE TRANSPORTER"/>
    <property type="match status" value="1"/>
</dbReference>
<feature type="transmembrane region" description="Helical" evidence="8">
    <location>
        <begin position="289"/>
        <end position="307"/>
    </location>
</feature>
<feature type="transmembrane region" description="Helical" evidence="8">
    <location>
        <begin position="254"/>
        <end position="277"/>
    </location>
</feature>
<evidence type="ECO:0000313" key="10">
    <source>
        <dbReference type="EMBL" id="SDS51344.1"/>
    </source>
</evidence>
<protein>
    <submittedName>
        <fullName evidence="10">Major Facilitator Superfamily protein</fullName>
    </submittedName>
</protein>
<evidence type="ECO:0000256" key="8">
    <source>
        <dbReference type="SAM" id="Phobius"/>
    </source>
</evidence>
<feature type="transmembrane region" description="Helical" evidence="8">
    <location>
        <begin position="380"/>
        <end position="401"/>
    </location>
</feature>
<organism evidence="10 11">
    <name type="scientific">Brevibacterium siliguriense</name>
    <dbReference type="NCBI Taxonomy" id="1136497"/>
    <lineage>
        <taxon>Bacteria</taxon>
        <taxon>Bacillati</taxon>
        <taxon>Actinomycetota</taxon>
        <taxon>Actinomycetes</taxon>
        <taxon>Micrococcales</taxon>
        <taxon>Brevibacteriaceae</taxon>
        <taxon>Brevibacterium</taxon>
    </lineage>
</organism>
<reference evidence="11" key="1">
    <citation type="submission" date="2016-10" db="EMBL/GenBank/DDBJ databases">
        <authorList>
            <person name="Varghese N."/>
            <person name="Submissions S."/>
        </authorList>
    </citation>
    <scope>NUCLEOTIDE SEQUENCE [LARGE SCALE GENOMIC DNA]</scope>
    <source>
        <strain evidence="11">DSM 23676</strain>
    </source>
</reference>
<feature type="transmembrane region" description="Helical" evidence="8">
    <location>
        <begin position="319"/>
        <end position="341"/>
    </location>
</feature>
<name>A0A1H1STQ2_9MICO</name>
<comment type="subcellular location">
    <subcellularLocation>
        <location evidence="1">Cell membrane</location>
        <topology evidence="1">Multi-pass membrane protein</topology>
    </subcellularLocation>
</comment>
<feature type="transmembrane region" description="Helical" evidence="8">
    <location>
        <begin position="200"/>
        <end position="219"/>
    </location>
</feature>
<dbReference type="PANTHER" id="PTHR43045">
    <property type="entry name" value="SHIKIMATE TRANSPORTER"/>
    <property type="match status" value="1"/>
</dbReference>
<keyword evidence="6 8" id="KW-0472">Membrane</keyword>
<feature type="domain" description="Major facilitator superfamily (MFS) profile" evidence="9">
    <location>
        <begin position="29"/>
        <end position="438"/>
    </location>
</feature>
<evidence type="ECO:0000256" key="4">
    <source>
        <dbReference type="ARBA" id="ARBA00022692"/>
    </source>
</evidence>
<evidence type="ECO:0000259" key="9">
    <source>
        <dbReference type="PROSITE" id="PS50850"/>
    </source>
</evidence>
<proteinExistence type="predicted"/>
<keyword evidence="5 8" id="KW-1133">Transmembrane helix</keyword>
<dbReference type="PROSITE" id="PS50850">
    <property type="entry name" value="MFS"/>
    <property type="match status" value="1"/>
</dbReference>
<feature type="region of interest" description="Disordered" evidence="7">
    <location>
        <begin position="1"/>
        <end position="22"/>
    </location>
</feature>
<dbReference type="GO" id="GO:0022857">
    <property type="term" value="F:transmembrane transporter activity"/>
    <property type="evidence" value="ECO:0007669"/>
    <property type="project" value="InterPro"/>
</dbReference>
<dbReference type="InterPro" id="IPR036259">
    <property type="entry name" value="MFS_trans_sf"/>
</dbReference>
<feature type="transmembrane region" description="Helical" evidence="8">
    <location>
        <begin position="29"/>
        <end position="55"/>
    </location>
</feature>
<dbReference type="GO" id="GO:0005886">
    <property type="term" value="C:plasma membrane"/>
    <property type="evidence" value="ECO:0007669"/>
    <property type="project" value="UniProtKB-SubCell"/>
</dbReference>
<dbReference type="CDD" id="cd17369">
    <property type="entry name" value="MFS_ShiA_like"/>
    <property type="match status" value="1"/>
</dbReference>
<dbReference type="STRING" id="1136497.SAMN04489752_1871"/>
<feature type="transmembrane region" description="Helical" evidence="8">
    <location>
        <begin position="413"/>
        <end position="434"/>
    </location>
</feature>
<dbReference type="InterPro" id="IPR020846">
    <property type="entry name" value="MFS_dom"/>
</dbReference>
<dbReference type="InterPro" id="IPR011701">
    <property type="entry name" value="MFS"/>
</dbReference>
<evidence type="ECO:0000256" key="6">
    <source>
        <dbReference type="ARBA" id="ARBA00023136"/>
    </source>
</evidence>
<keyword evidence="2" id="KW-0813">Transport</keyword>
<gene>
    <name evidence="10" type="ORF">SAMN04489752_1871</name>
</gene>
<dbReference type="EMBL" id="LT629766">
    <property type="protein sequence ID" value="SDS51344.1"/>
    <property type="molecule type" value="Genomic_DNA"/>
</dbReference>
<evidence type="ECO:0000256" key="7">
    <source>
        <dbReference type="SAM" id="MobiDB-lite"/>
    </source>
</evidence>
<dbReference type="RefSeq" id="WP_231939334.1">
    <property type="nucleotide sequence ID" value="NZ_LT629766.1"/>
</dbReference>
<feature type="transmembrane region" description="Helical" evidence="8">
    <location>
        <begin position="347"/>
        <end position="368"/>
    </location>
</feature>